<evidence type="ECO:0000256" key="4">
    <source>
        <dbReference type="ARBA" id="ARBA00023125"/>
    </source>
</evidence>
<evidence type="ECO:0000256" key="8">
    <source>
        <dbReference type="ARBA" id="ARBA00062447"/>
    </source>
</evidence>
<evidence type="ECO:0000256" key="11">
    <source>
        <dbReference type="RuleBase" id="RU004020"/>
    </source>
</evidence>
<evidence type="ECO:0000256" key="12">
    <source>
        <dbReference type="SAM" id="MobiDB-lite"/>
    </source>
</evidence>
<gene>
    <name evidence="14" type="ORF">DAKH74_011340</name>
</gene>
<evidence type="ECO:0000313" key="14">
    <source>
        <dbReference type="EMBL" id="GMM54518.1"/>
    </source>
</evidence>
<feature type="domain" description="HSF-type DNA-binding" evidence="13">
    <location>
        <begin position="210"/>
        <end position="234"/>
    </location>
</feature>
<feature type="region of interest" description="Disordered" evidence="12">
    <location>
        <begin position="1"/>
        <end position="24"/>
    </location>
</feature>
<name>A0AAV5RTG4_MAUHU</name>
<evidence type="ECO:0000256" key="9">
    <source>
        <dbReference type="ARBA" id="ARBA00068818"/>
    </source>
</evidence>
<evidence type="ECO:0000256" key="3">
    <source>
        <dbReference type="ARBA" id="ARBA00023015"/>
    </source>
</evidence>
<dbReference type="GO" id="GO:0005634">
    <property type="term" value="C:nucleus"/>
    <property type="evidence" value="ECO:0007669"/>
    <property type="project" value="UniProtKB-SubCell"/>
</dbReference>
<keyword evidence="15" id="KW-1185">Reference proteome</keyword>
<dbReference type="FunFam" id="1.10.10.10:FF:000027">
    <property type="entry name" value="Heat shock transcription factor 1"/>
    <property type="match status" value="1"/>
</dbReference>
<dbReference type="InterPro" id="IPR036388">
    <property type="entry name" value="WH-like_DNA-bd_sf"/>
</dbReference>
<dbReference type="GO" id="GO:0003700">
    <property type="term" value="F:DNA-binding transcription factor activity"/>
    <property type="evidence" value="ECO:0007669"/>
    <property type="project" value="InterPro"/>
</dbReference>
<feature type="compositionally biased region" description="Low complexity" evidence="12">
    <location>
        <begin position="461"/>
        <end position="476"/>
    </location>
</feature>
<comment type="function">
    <text evidence="7">DNA-binding transcription factor that specifically binds heat shock promoter elements (HSE) and activates transcription.</text>
</comment>
<feature type="region of interest" description="Disordered" evidence="12">
    <location>
        <begin position="120"/>
        <end position="148"/>
    </location>
</feature>
<dbReference type="PRINTS" id="PR00056">
    <property type="entry name" value="HSFDOMAIN"/>
</dbReference>
<evidence type="ECO:0000256" key="2">
    <source>
        <dbReference type="ARBA" id="ARBA00006403"/>
    </source>
</evidence>
<dbReference type="Proteomes" id="UP001377567">
    <property type="component" value="Unassembled WGS sequence"/>
</dbReference>
<feature type="region of interest" description="Disordered" evidence="12">
    <location>
        <begin position="495"/>
        <end position="514"/>
    </location>
</feature>
<keyword evidence="4" id="KW-0238">DNA-binding</keyword>
<evidence type="ECO:0000256" key="6">
    <source>
        <dbReference type="ARBA" id="ARBA00023242"/>
    </source>
</evidence>
<evidence type="ECO:0000256" key="1">
    <source>
        <dbReference type="ARBA" id="ARBA00004123"/>
    </source>
</evidence>
<feature type="region of interest" description="Disordered" evidence="12">
    <location>
        <begin position="723"/>
        <end position="742"/>
    </location>
</feature>
<dbReference type="InterPro" id="IPR000232">
    <property type="entry name" value="HSF_DNA-bd"/>
</dbReference>
<dbReference type="Gene3D" id="1.10.10.10">
    <property type="entry name" value="Winged helix-like DNA-binding domain superfamily/Winged helix DNA-binding domain"/>
    <property type="match status" value="1"/>
</dbReference>
<dbReference type="AlphaFoldDB" id="A0AAV5RTG4"/>
<feature type="compositionally biased region" description="Polar residues" evidence="12">
    <location>
        <begin position="1"/>
        <end position="19"/>
    </location>
</feature>
<comment type="similarity">
    <text evidence="2 11">Belongs to the HSF family.</text>
</comment>
<keyword evidence="6" id="KW-0539">Nucleus</keyword>
<dbReference type="SUPFAM" id="SSF46785">
    <property type="entry name" value="Winged helix' DNA-binding domain"/>
    <property type="match status" value="1"/>
</dbReference>
<feature type="compositionally biased region" description="Low complexity" evidence="12">
    <location>
        <begin position="538"/>
        <end position="549"/>
    </location>
</feature>
<dbReference type="InterPro" id="IPR036390">
    <property type="entry name" value="WH_DNA-bd_sf"/>
</dbReference>
<protein>
    <recommendedName>
        <fullName evidence="9">Heat shock transcription factor</fullName>
    </recommendedName>
    <alternativeName>
        <fullName evidence="10">Heat shock factor protein</fullName>
    </alternativeName>
</protein>
<dbReference type="Pfam" id="PF00447">
    <property type="entry name" value="HSF_DNA-bind"/>
    <property type="match status" value="1"/>
</dbReference>
<proteinExistence type="inferred from homology"/>
<dbReference type="PANTHER" id="PTHR10015">
    <property type="entry name" value="HEAT SHOCK TRANSCRIPTION FACTOR"/>
    <property type="match status" value="1"/>
</dbReference>
<reference evidence="14 15" key="1">
    <citation type="journal article" date="2023" name="Elife">
        <title>Identification of key yeast species and microbe-microbe interactions impacting larval growth of Drosophila in the wild.</title>
        <authorList>
            <person name="Mure A."/>
            <person name="Sugiura Y."/>
            <person name="Maeda R."/>
            <person name="Honda K."/>
            <person name="Sakurai N."/>
            <person name="Takahashi Y."/>
            <person name="Watada M."/>
            <person name="Katoh T."/>
            <person name="Gotoh A."/>
            <person name="Gotoh Y."/>
            <person name="Taniguchi I."/>
            <person name="Nakamura K."/>
            <person name="Hayashi T."/>
            <person name="Katayama T."/>
            <person name="Uemura T."/>
            <person name="Hattori Y."/>
        </authorList>
    </citation>
    <scope>NUCLEOTIDE SEQUENCE [LARGE SCALE GENOMIC DNA]</scope>
    <source>
        <strain evidence="14 15">KH-74</strain>
    </source>
</reference>
<feature type="compositionally biased region" description="Low complexity" evidence="12">
    <location>
        <begin position="129"/>
        <end position="146"/>
    </location>
</feature>
<comment type="subcellular location">
    <subcellularLocation>
        <location evidence="1">Nucleus</location>
    </subcellularLocation>
</comment>
<evidence type="ECO:0000256" key="5">
    <source>
        <dbReference type="ARBA" id="ARBA00023163"/>
    </source>
</evidence>
<dbReference type="PROSITE" id="PS00434">
    <property type="entry name" value="HSF_DOMAIN"/>
    <property type="match status" value="1"/>
</dbReference>
<dbReference type="PANTHER" id="PTHR10015:SF427">
    <property type="entry name" value="HEAT SHOCK FACTOR PROTEIN"/>
    <property type="match status" value="1"/>
</dbReference>
<evidence type="ECO:0000259" key="13">
    <source>
        <dbReference type="PROSITE" id="PS00434"/>
    </source>
</evidence>
<feature type="region of interest" description="Disordered" evidence="12">
    <location>
        <begin position="525"/>
        <end position="550"/>
    </location>
</feature>
<evidence type="ECO:0000256" key="7">
    <source>
        <dbReference type="ARBA" id="ARBA00059868"/>
    </source>
</evidence>
<comment type="caution">
    <text evidence="14">The sequence shown here is derived from an EMBL/GenBank/DDBJ whole genome shotgun (WGS) entry which is preliminary data.</text>
</comment>
<organism evidence="14 15">
    <name type="scientific">Maudiozyma humilis</name>
    <name type="common">Sour dough yeast</name>
    <name type="synonym">Kazachstania humilis</name>
    <dbReference type="NCBI Taxonomy" id="51915"/>
    <lineage>
        <taxon>Eukaryota</taxon>
        <taxon>Fungi</taxon>
        <taxon>Dikarya</taxon>
        <taxon>Ascomycota</taxon>
        <taxon>Saccharomycotina</taxon>
        <taxon>Saccharomycetes</taxon>
        <taxon>Saccharomycetales</taxon>
        <taxon>Saccharomycetaceae</taxon>
        <taxon>Maudiozyma</taxon>
    </lineage>
</organism>
<comment type="subunit">
    <text evidence="8">Homotrimer. Homotrimerization increases the affinity of HSF1 to DNA.</text>
</comment>
<dbReference type="GO" id="GO:0043565">
    <property type="term" value="F:sequence-specific DNA binding"/>
    <property type="evidence" value="ECO:0007669"/>
    <property type="project" value="InterPro"/>
</dbReference>
<keyword evidence="3" id="KW-0805">Transcription regulation</keyword>
<dbReference type="GO" id="GO:0032993">
    <property type="term" value="C:protein-DNA complex"/>
    <property type="evidence" value="ECO:0007669"/>
    <property type="project" value="UniProtKB-ARBA"/>
</dbReference>
<feature type="region of interest" description="Disordered" evidence="12">
    <location>
        <begin position="453"/>
        <end position="477"/>
    </location>
</feature>
<keyword evidence="5" id="KW-0804">Transcription</keyword>
<accession>A0AAV5RTG4</accession>
<evidence type="ECO:0000256" key="10">
    <source>
        <dbReference type="ARBA" id="ARBA00084017"/>
    </source>
</evidence>
<evidence type="ECO:0000313" key="15">
    <source>
        <dbReference type="Proteomes" id="UP001377567"/>
    </source>
</evidence>
<sequence>MDPTDSSKNTTGSSGQTQDIPMLNDEDIAKILQPTELFPDEVITPSTKPSATPSNVEIDDIINNWAKSNETLNNNSFYNKSLAQKDDHITEIVRRNDAPIGVFERYPQNNLLSSNIIKHDDNPTLQHNSSVSSQLSKQSNTSSISQLGEDNNTAAQINARRIHMQKNRPAFVNKIWSMINDPANQTLIKWMPDGESFYVENREQFVHDVLPKYFKHSNFASFVRQLNMYGWHKVQDVKSGSIQNSSDDKWQFENPNFVRDREDLLVNIVRQKSSSHTHSNNNSNQQQNTFNIANSQNINTLPNRQRPMLHLMNEPSTYSGMNVPRDVTTVLHELETIKYNQMAISKDLQRINKDNELLWKENMMARDRYRTQQQALEKIFRFLSSMVPHMDQKMLMDGIMNFGEKGSTNDAGNLGGSIDPLSNRNSTDGNSNIHYANNIPGSNESFEDIIHNSGIDDTTKSKSSASNDRFSSSARFESPMTQIFNDLANDIHTQSFTDNPLSGGTKPNGKYEYVGRPSTKTRLLLKNRSNSGSPVDINGTTTNDANGTTKISELPYDEEESLNGSPLVKDAQQKDGANQTSTADANQENDEFLNHLQSNIEEQDIRIQHLEDMVKGLSPEKSKSTGNKDDENTFNLQDYLANDALNGLEDRDQVPEPMGSHLLDAQSGLTPLFYDDNSLLHAGDQPDRKRTLDAMDEDMVPLVKVEDPNGISHTNSLQDINAARAKIEELSPEPNAKQAKFK</sequence>
<dbReference type="SMART" id="SM00415">
    <property type="entry name" value="HSF"/>
    <property type="match status" value="1"/>
</dbReference>
<dbReference type="EMBL" id="BTGD01000003">
    <property type="protein sequence ID" value="GMM54518.1"/>
    <property type="molecule type" value="Genomic_DNA"/>
</dbReference>